<dbReference type="PROSITE" id="PS01303">
    <property type="entry name" value="BCCT"/>
    <property type="match status" value="1"/>
</dbReference>
<keyword evidence="10" id="KW-1185">Reference proteome</keyword>
<comment type="similarity">
    <text evidence="2">Belongs to the BCCT transporter (TC 2.A.15) family.</text>
</comment>
<evidence type="ECO:0000256" key="4">
    <source>
        <dbReference type="ARBA" id="ARBA00022475"/>
    </source>
</evidence>
<keyword evidence="5 8" id="KW-0812">Transmembrane</keyword>
<dbReference type="InterPro" id="IPR018093">
    <property type="entry name" value="BCCT_CS"/>
</dbReference>
<dbReference type="RefSeq" id="WP_302050337.1">
    <property type="nucleotide sequence ID" value="NZ_JAMJEV010000039.1"/>
</dbReference>
<evidence type="ECO:0000256" key="3">
    <source>
        <dbReference type="ARBA" id="ARBA00022448"/>
    </source>
</evidence>
<feature type="transmembrane region" description="Helical" evidence="8">
    <location>
        <begin position="228"/>
        <end position="248"/>
    </location>
</feature>
<dbReference type="EMBL" id="JAMJEV010000039">
    <property type="protein sequence ID" value="MDO0825974.1"/>
    <property type="molecule type" value="Genomic_DNA"/>
</dbReference>
<feature type="transmembrane region" description="Helical" evidence="8">
    <location>
        <begin position="449"/>
        <end position="470"/>
    </location>
</feature>
<feature type="transmembrane region" description="Helical" evidence="8">
    <location>
        <begin position="12"/>
        <end position="29"/>
    </location>
</feature>
<name>A0ABT8QZJ4_9FIRM</name>
<evidence type="ECO:0000256" key="1">
    <source>
        <dbReference type="ARBA" id="ARBA00004651"/>
    </source>
</evidence>
<feature type="transmembrane region" description="Helical" evidence="8">
    <location>
        <begin position="142"/>
        <end position="160"/>
    </location>
</feature>
<proteinExistence type="inferred from homology"/>
<evidence type="ECO:0000313" key="9">
    <source>
        <dbReference type="EMBL" id="MDO0825974.1"/>
    </source>
</evidence>
<dbReference type="PANTHER" id="PTHR30047">
    <property type="entry name" value="HIGH-AFFINITY CHOLINE TRANSPORT PROTEIN-RELATED"/>
    <property type="match status" value="1"/>
</dbReference>
<feature type="transmembrane region" description="Helical" evidence="8">
    <location>
        <begin position="476"/>
        <end position="494"/>
    </location>
</feature>
<feature type="transmembrane region" description="Helical" evidence="8">
    <location>
        <begin position="188"/>
        <end position="208"/>
    </location>
</feature>
<comment type="caution">
    <text evidence="9">The sequence shown here is derived from an EMBL/GenBank/DDBJ whole genome shotgun (WGS) entry which is preliminary data.</text>
</comment>
<feature type="transmembrane region" description="Helical" evidence="8">
    <location>
        <begin position="49"/>
        <end position="68"/>
    </location>
</feature>
<dbReference type="Pfam" id="PF02028">
    <property type="entry name" value="BCCT"/>
    <property type="match status" value="1"/>
</dbReference>
<keyword evidence="4" id="KW-1003">Cell membrane</keyword>
<comment type="subcellular location">
    <subcellularLocation>
        <location evidence="1">Cell membrane</location>
        <topology evidence="1">Multi-pass membrane protein</topology>
    </subcellularLocation>
</comment>
<feature type="transmembrane region" description="Helical" evidence="8">
    <location>
        <begin position="321"/>
        <end position="338"/>
    </location>
</feature>
<feature type="transmembrane region" description="Helical" evidence="8">
    <location>
        <begin position="408"/>
        <end position="437"/>
    </location>
</feature>
<dbReference type="NCBIfam" id="TIGR00842">
    <property type="entry name" value="bcct"/>
    <property type="match status" value="1"/>
</dbReference>
<evidence type="ECO:0000256" key="7">
    <source>
        <dbReference type="ARBA" id="ARBA00023136"/>
    </source>
</evidence>
<feature type="transmembrane region" description="Helical" evidence="8">
    <location>
        <begin position="350"/>
        <end position="369"/>
    </location>
</feature>
<feature type="transmembrane region" description="Helical" evidence="8">
    <location>
        <begin position="88"/>
        <end position="109"/>
    </location>
</feature>
<dbReference type="Proteomes" id="UP001176021">
    <property type="component" value="Unassembled WGS sequence"/>
</dbReference>
<dbReference type="InterPro" id="IPR000060">
    <property type="entry name" value="BCCT_transptr"/>
</dbReference>
<evidence type="ECO:0000313" key="10">
    <source>
        <dbReference type="Proteomes" id="UP001176021"/>
    </source>
</evidence>
<reference evidence="9" key="1">
    <citation type="submission" date="2022-05" db="EMBL/GenBank/DDBJ databases">
        <title>Expanded diversity of anoxic marine methylotrophy in a Black Sea sulfate reducing microorganism.</title>
        <authorList>
            <person name="Fischer P.Q."/>
            <person name="Stams A.J.M."/>
            <person name="Villanueva L."/>
            <person name="Sousa D.Z."/>
        </authorList>
    </citation>
    <scope>NUCLEOTIDE SEQUENCE</scope>
    <source>
        <strain evidence="9">P130</strain>
    </source>
</reference>
<keyword evidence="7 8" id="KW-0472">Membrane</keyword>
<keyword evidence="3" id="KW-0813">Transport</keyword>
<protein>
    <submittedName>
        <fullName evidence="9">BCCT family transporter</fullName>
    </submittedName>
</protein>
<keyword evidence="6 8" id="KW-1133">Transmembrane helix</keyword>
<organism evidence="9 10">
    <name type="scientific">Desulfosporosinus nitroreducens</name>
    <dbReference type="NCBI Taxonomy" id="2018668"/>
    <lineage>
        <taxon>Bacteria</taxon>
        <taxon>Bacillati</taxon>
        <taxon>Bacillota</taxon>
        <taxon>Clostridia</taxon>
        <taxon>Eubacteriales</taxon>
        <taxon>Desulfitobacteriaceae</taxon>
        <taxon>Desulfosporosinus</taxon>
    </lineage>
</organism>
<evidence type="ECO:0000256" key="8">
    <source>
        <dbReference type="SAM" id="Phobius"/>
    </source>
</evidence>
<evidence type="ECO:0000256" key="6">
    <source>
        <dbReference type="ARBA" id="ARBA00022989"/>
    </source>
</evidence>
<evidence type="ECO:0000256" key="5">
    <source>
        <dbReference type="ARBA" id="ARBA00022692"/>
    </source>
</evidence>
<accession>A0ABT8QZJ4</accession>
<feature type="transmembrane region" description="Helical" evidence="8">
    <location>
        <begin position="260"/>
        <end position="280"/>
    </location>
</feature>
<evidence type="ECO:0000256" key="2">
    <source>
        <dbReference type="ARBA" id="ARBA00005658"/>
    </source>
</evidence>
<sequence>MDFLKRLDKKVFYPSALICLVFIVWMTSMPEAAGKAINAALTFINTTFGWLYLLLVSVFVLVCFILAFSKYGKIKLGKDDDVPEYSTFSWFAMLFSAAMGIGLIFWSIAEPMSYLAAPPVGDPNTVATAQWSLRQTIFHWGLHPWSVYAITGMALAYAGFRKDLPARISSIFEPVLGRNNLDGGWAKAIDVFAVIASIAGVATSLGFGAMQINGGLNYLVGISVNSSVTIVIIAIVTCLFVISAVTGIKRGILWLSNINMSLMGILMVFLLVAGPTLYILNSIISATGDYLQNIAWLSFYADPNGVYAEQAGYDWVGGWTVFYWAWWISWGPFVGGFIARISKGRTVREFVLGVLIAPVLLSILWLGIFGSTAIHIDLFGAGGIGEAVSKDMTSALFITLSNIPGGHVFAIVATILIATFFITSADSATFCIGMYSSGGDLEPDTGLKVFWGVIEGAVTAALVASGGIAALKASSILSAFPFMLIICGIIYCMFKSFNGEFASPTKLAKDTAIVDREAARG</sequence>
<gene>
    <name evidence="9" type="ORF">M8H41_24555</name>
</gene>
<dbReference type="PANTHER" id="PTHR30047:SF7">
    <property type="entry name" value="HIGH-AFFINITY CHOLINE TRANSPORT PROTEIN"/>
    <property type="match status" value="1"/>
</dbReference>